<protein>
    <submittedName>
        <fullName evidence="1">Uncharacterized protein</fullName>
    </submittedName>
</protein>
<evidence type="ECO:0000313" key="1">
    <source>
        <dbReference type="EMBL" id="ARU16224.1"/>
    </source>
</evidence>
<dbReference type="Proteomes" id="UP000195807">
    <property type="component" value="Chromosome"/>
</dbReference>
<sequence>MFNFRQSSTIGPVATSLFAAIAMLSLSAYAVRDLACSFPPVCDVKLVSPAKAAPALAFVLA</sequence>
<name>A0A1Z1FBV3_9SPHN</name>
<accession>A0A1Z1FBV3</accession>
<dbReference type="EMBL" id="CP019602">
    <property type="protein sequence ID" value="ARU16224.1"/>
    <property type="molecule type" value="Genomic_DNA"/>
</dbReference>
<dbReference type="AlphaFoldDB" id="A0A1Z1FBV3"/>
<dbReference type="STRING" id="450378.GCA_001661675_01695"/>
<evidence type="ECO:0000313" key="2">
    <source>
        <dbReference type="Proteomes" id="UP000195807"/>
    </source>
</evidence>
<gene>
    <name evidence="1" type="ORF">A9D14_08455</name>
</gene>
<organism evidence="1 2">
    <name type="scientific">Croceicoccus marinus</name>
    <dbReference type="NCBI Taxonomy" id="450378"/>
    <lineage>
        <taxon>Bacteria</taxon>
        <taxon>Pseudomonadati</taxon>
        <taxon>Pseudomonadota</taxon>
        <taxon>Alphaproteobacteria</taxon>
        <taxon>Sphingomonadales</taxon>
        <taxon>Erythrobacteraceae</taxon>
        <taxon>Croceicoccus</taxon>
    </lineage>
</organism>
<reference evidence="1 2" key="1">
    <citation type="submission" date="2017-01" db="EMBL/GenBank/DDBJ databases">
        <title>Complete genome sequence of esterase-producing bacterium Croceicoccus marinus E4A9.</title>
        <authorList>
            <person name="Wu Y.-H."/>
            <person name="Cheng H."/>
            <person name="Xu L."/>
            <person name="Huo Y.-Y."/>
            <person name="Wang C.-S."/>
            <person name="Xu X.-W."/>
        </authorList>
    </citation>
    <scope>NUCLEOTIDE SEQUENCE [LARGE SCALE GENOMIC DNA]</scope>
    <source>
        <strain evidence="1 2">E4A9</strain>
    </source>
</reference>
<proteinExistence type="predicted"/>
<dbReference type="KEGG" id="cman:A9D14_08455"/>
<dbReference type="RefSeq" id="WP_066845238.1">
    <property type="nucleotide sequence ID" value="NZ_CP019602.1"/>
</dbReference>
<keyword evidence="2" id="KW-1185">Reference proteome</keyword>